<dbReference type="InterPro" id="IPR029058">
    <property type="entry name" value="AB_hydrolase_fold"/>
</dbReference>
<keyword evidence="1" id="KW-0472">Membrane</keyword>
<sequence length="348" mass="39035">MNDRHALVWTRSPVVVPDPPSNTTRSYIPTPLGKLEILSAQPSPSSPSSPRKKAILFQHGGFGHASVWDNYLTYFSKLGYPCYALSLRGHGASWKPSYLRMVWGYGKRDFAQDLGHALTWVSGVETGLRGGNFSSEDLVLIGHSAGGGLSQYFLSQGMGEVGALVICAGFPNFGGLGVYWNWFKNDPWFAPRYYIRDFWHSRSPLSSTTLVHRAFFSPEFPREEVKKWELYIPEYESMLWPLGMMLPFVNVWNVVKNITGWGKSKRLMVLAGEKDTLMGVTLMQQMAGIYRKTAAKTLKSRDQGKVDDGWADVDNIEFDVVSNAGHHIQNDLTWEEGAEKILGFLGQL</sequence>
<dbReference type="STRING" id="2656787.A0A370TQ74"/>
<reference evidence="3 4" key="1">
    <citation type="journal article" date="2018" name="IMA Fungus">
        <title>IMA Genome-F 9: Draft genome sequence of Annulohypoxylon stygium, Aspergillus mulundensis, Berkeleyomyces basicola (syn. Thielaviopsis basicola), Ceratocystis smalleyi, two Cercospora beticola strains, Coleophoma cylindrospora, Fusarium fracticaudum, Phialophora cf. hyalina, and Morchella septimelata.</title>
        <authorList>
            <person name="Wingfield B.D."/>
            <person name="Bills G.F."/>
            <person name="Dong Y."/>
            <person name="Huang W."/>
            <person name="Nel W.J."/>
            <person name="Swalarsk-Parry B.S."/>
            <person name="Vaghefi N."/>
            <person name="Wilken P.M."/>
            <person name="An Z."/>
            <person name="de Beer Z.W."/>
            <person name="De Vos L."/>
            <person name="Chen L."/>
            <person name="Duong T.A."/>
            <person name="Gao Y."/>
            <person name="Hammerbacher A."/>
            <person name="Kikkert J.R."/>
            <person name="Li Y."/>
            <person name="Li H."/>
            <person name="Li K."/>
            <person name="Li Q."/>
            <person name="Liu X."/>
            <person name="Ma X."/>
            <person name="Naidoo K."/>
            <person name="Pethybridge S.J."/>
            <person name="Sun J."/>
            <person name="Steenkamp E.T."/>
            <person name="van der Nest M.A."/>
            <person name="van Wyk S."/>
            <person name="Wingfield M.J."/>
            <person name="Xiong C."/>
            <person name="Yue Q."/>
            <person name="Zhang X."/>
        </authorList>
    </citation>
    <scope>NUCLEOTIDE SEQUENCE [LARGE SCALE GENOMIC DNA]</scope>
    <source>
        <strain evidence="3 4">BP 5553</strain>
    </source>
</reference>
<feature type="transmembrane region" description="Helical" evidence="1">
    <location>
        <begin position="238"/>
        <end position="255"/>
    </location>
</feature>
<dbReference type="SUPFAM" id="SSF53474">
    <property type="entry name" value="alpha/beta-Hydrolases"/>
    <property type="match status" value="1"/>
</dbReference>
<feature type="transmembrane region" description="Helical" evidence="1">
    <location>
        <begin position="161"/>
        <end position="182"/>
    </location>
</feature>
<proteinExistence type="predicted"/>
<organism evidence="3 4">
    <name type="scientific">Venustampulla echinocandica</name>
    <dbReference type="NCBI Taxonomy" id="2656787"/>
    <lineage>
        <taxon>Eukaryota</taxon>
        <taxon>Fungi</taxon>
        <taxon>Dikarya</taxon>
        <taxon>Ascomycota</taxon>
        <taxon>Pezizomycotina</taxon>
        <taxon>Leotiomycetes</taxon>
        <taxon>Helotiales</taxon>
        <taxon>Pleuroascaceae</taxon>
        <taxon>Venustampulla</taxon>
    </lineage>
</organism>
<dbReference type="PANTHER" id="PTHR43798:SF33">
    <property type="entry name" value="HYDROLASE, PUTATIVE (AFU_ORTHOLOGUE AFUA_2G14860)-RELATED"/>
    <property type="match status" value="1"/>
</dbReference>
<evidence type="ECO:0000259" key="2">
    <source>
        <dbReference type="Pfam" id="PF12697"/>
    </source>
</evidence>
<keyword evidence="1" id="KW-1133">Transmembrane helix</keyword>
<dbReference type="PANTHER" id="PTHR43798">
    <property type="entry name" value="MONOACYLGLYCEROL LIPASE"/>
    <property type="match status" value="1"/>
</dbReference>
<dbReference type="GO" id="GO:0016020">
    <property type="term" value="C:membrane"/>
    <property type="evidence" value="ECO:0007669"/>
    <property type="project" value="TreeGrafter"/>
</dbReference>
<dbReference type="RefSeq" id="XP_031870337.1">
    <property type="nucleotide sequence ID" value="XM_032013737.1"/>
</dbReference>
<dbReference type="OrthoDB" id="8119704at2759"/>
<dbReference type="InterPro" id="IPR000073">
    <property type="entry name" value="AB_hydrolase_1"/>
</dbReference>
<evidence type="ECO:0000313" key="3">
    <source>
        <dbReference type="EMBL" id="RDL37681.1"/>
    </source>
</evidence>
<evidence type="ECO:0000313" key="4">
    <source>
        <dbReference type="Proteomes" id="UP000254866"/>
    </source>
</evidence>
<dbReference type="Pfam" id="PF12697">
    <property type="entry name" value="Abhydrolase_6"/>
    <property type="match status" value="1"/>
</dbReference>
<feature type="domain" description="AB hydrolase-1" evidence="2">
    <location>
        <begin position="59"/>
        <end position="327"/>
    </location>
</feature>
<dbReference type="Gene3D" id="3.40.50.1820">
    <property type="entry name" value="alpha/beta hydrolase"/>
    <property type="match status" value="1"/>
</dbReference>
<dbReference type="EMBL" id="NPIC01000003">
    <property type="protein sequence ID" value="RDL37681.1"/>
    <property type="molecule type" value="Genomic_DNA"/>
</dbReference>
<comment type="caution">
    <text evidence="3">The sequence shown here is derived from an EMBL/GenBank/DDBJ whole genome shotgun (WGS) entry which is preliminary data.</text>
</comment>
<dbReference type="InterPro" id="IPR050266">
    <property type="entry name" value="AB_hydrolase_sf"/>
</dbReference>
<keyword evidence="4" id="KW-1185">Reference proteome</keyword>
<keyword evidence="1" id="KW-0812">Transmembrane</keyword>
<protein>
    <recommendedName>
        <fullName evidence="2">AB hydrolase-1 domain-containing protein</fullName>
    </recommendedName>
</protein>
<dbReference type="Proteomes" id="UP000254866">
    <property type="component" value="Unassembled WGS sequence"/>
</dbReference>
<dbReference type="AlphaFoldDB" id="A0A370TQ74"/>
<gene>
    <name evidence="3" type="ORF">BP5553_05114</name>
</gene>
<name>A0A370TQ74_9HELO</name>
<evidence type="ECO:0000256" key="1">
    <source>
        <dbReference type="SAM" id="Phobius"/>
    </source>
</evidence>
<accession>A0A370TQ74</accession>
<dbReference type="GeneID" id="43597963"/>